<dbReference type="PANTHER" id="PTHR11923:SF67">
    <property type="entry name" value="RE68569P"/>
    <property type="match status" value="1"/>
</dbReference>
<dbReference type="GO" id="GO:0005886">
    <property type="term" value="C:plasma membrane"/>
    <property type="evidence" value="ECO:0007669"/>
    <property type="project" value="UniProtKB-SubCell"/>
</dbReference>
<dbReference type="PRINTS" id="PR01609">
    <property type="entry name" value="CD36FAMILY"/>
</dbReference>
<dbReference type="InterPro" id="IPR002159">
    <property type="entry name" value="CD36_fam"/>
</dbReference>
<evidence type="ECO:0000256" key="4">
    <source>
        <dbReference type="ARBA" id="ARBA00022692"/>
    </source>
</evidence>
<keyword evidence="6 8" id="KW-0472">Membrane</keyword>
<evidence type="ECO:0000313" key="9">
    <source>
        <dbReference type="EMBL" id="KAK7582273.1"/>
    </source>
</evidence>
<keyword evidence="3" id="KW-1003">Cell membrane</keyword>
<dbReference type="EMBL" id="JBBCAQ010000033">
    <property type="protein sequence ID" value="KAK7582273.1"/>
    <property type="molecule type" value="Genomic_DNA"/>
</dbReference>
<keyword evidence="5 8" id="KW-1133">Transmembrane helix</keyword>
<dbReference type="AlphaFoldDB" id="A0AAN9TDU4"/>
<keyword evidence="7" id="KW-0325">Glycoprotein</keyword>
<comment type="caution">
    <text evidence="9">The sequence shown here is derived from an EMBL/GenBank/DDBJ whole genome shotgun (WGS) entry which is preliminary data.</text>
</comment>
<proteinExistence type="inferred from homology"/>
<name>A0AAN9TDU4_9HEMI</name>
<comment type="similarity">
    <text evidence="2">Belongs to the CD36 family.</text>
</comment>
<comment type="subcellular location">
    <subcellularLocation>
        <location evidence="1">Cell membrane</location>
    </subcellularLocation>
</comment>
<gene>
    <name evidence="9" type="ORF">V9T40_013718</name>
</gene>
<evidence type="ECO:0000256" key="5">
    <source>
        <dbReference type="ARBA" id="ARBA00022989"/>
    </source>
</evidence>
<evidence type="ECO:0000256" key="2">
    <source>
        <dbReference type="ARBA" id="ARBA00010532"/>
    </source>
</evidence>
<organism evidence="9 10">
    <name type="scientific">Parthenolecanium corni</name>
    <dbReference type="NCBI Taxonomy" id="536013"/>
    <lineage>
        <taxon>Eukaryota</taxon>
        <taxon>Metazoa</taxon>
        <taxon>Ecdysozoa</taxon>
        <taxon>Arthropoda</taxon>
        <taxon>Hexapoda</taxon>
        <taxon>Insecta</taxon>
        <taxon>Pterygota</taxon>
        <taxon>Neoptera</taxon>
        <taxon>Paraneoptera</taxon>
        <taxon>Hemiptera</taxon>
        <taxon>Sternorrhyncha</taxon>
        <taxon>Coccoidea</taxon>
        <taxon>Coccidae</taxon>
        <taxon>Parthenolecanium</taxon>
    </lineage>
</organism>
<accession>A0AAN9TDU4</accession>
<dbReference type="GO" id="GO:0005044">
    <property type="term" value="F:scavenger receptor activity"/>
    <property type="evidence" value="ECO:0007669"/>
    <property type="project" value="TreeGrafter"/>
</dbReference>
<evidence type="ECO:0008006" key="11">
    <source>
        <dbReference type="Google" id="ProtNLM"/>
    </source>
</evidence>
<protein>
    <recommendedName>
        <fullName evidence="11">Scavenger receptor class B member 1</fullName>
    </recommendedName>
</protein>
<keyword evidence="10" id="KW-1185">Reference proteome</keyword>
<dbReference type="Proteomes" id="UP001367676">
    <property type="component" value="Unassembled WGS sequence"/>
</dbReference>
<feature type="transmembrane region" description="Helical" evidence="8">
    <location>
        <begin position="175"/>
        <end position="195"/>
    </location>
</feature>
<reference evidence="9 10" key="1">
    <citation type="submission" date="2024-03" db="EMBL/GenBank/DDBJ databases">
        <title>Adaptation during the transition from Ophiocordyceps entomopathogen to insect associate is accompanied by gene loss and intensified selection.</title>
        <authorList>
            <person name="Ward C.M."/>
            <person name="Onetto C.A."/>
            <person name="Borneman A.R."/>
        </authorList>
    </citation>
    <scope>NUCLEOTIDE SEQUENCE [LARGE SCALE GENOMIC DNA]</scope>
    <source>
        <strain evidence="9">AWRI1</strain>
        <tissue evidence="9">Single Adult Female</tissue>
    </source>
</reference>
<evidence type="ECO:0000256" key="7">
    <source>
        <dbReference type="ARBA" id="ARBA00023180"/>
    </source>
</evidence>
<evidence type="ECO:0000256" key="1">
    <source>
        <dbReference type="ARBA" id="ARBA00004236"/>
    </source>
</evidence>
<keyword evidence="4 8" id="KW-0812">Transmembrane</keyword>
<evidence type="ECO:0000256" key="6">
    <source>
        <dbReference type="ARBA" id="ARBA00023136"/>
    </source>
</evidence>
<dbReference type="Pfam" id="PF01130">
    <property type="entry name" value="CD36"/>
    <property type="match status" value="1"/>
</dbReference>
<dbReference type="GO" id="GO:0005737">
    <property type="term" value="C:cytoplasm"/>
    <property type="evidence" value="ECO:0007669"/>
    <property type="project" value="TreeGrafter"/>
</dbReference>
<evidence type="ECO:0000313" key="10">
    <source>
        <dbReference type="Proteomes" id="UP001367676"/>
    </source>
</evidence>
<evidence type="ECO:0000256" key="3">
    <source>
        <dbReference type="ARBA" id="ARBA00022475"/>
    </source>
</evidence>
<dbReference type="PANTHER" id="PTHR11923">
    <property type="entry name" value="SCAVENGER RECEPTOR CLASS B TYPE-1 SR-B1"/>
    <property type="match status" value="1"/>
</dbReference>
<sequence length="262" mass="29412">MQQNITRRVRANGATTTYSGIPTVHYRFKEDALDNGEKNEDNKCFCSNGHCLRSGLIDVTHCYYGFPIALSYPHFYLADPSLREEIEGSNPDPNLHETYFHINPETGTPTNLSVKMQINIALGDVSSMLHCERFSNMVIPMLWTDITMPQLSKPIVIKLFLLLRVLPIVETVALYLFLIGGMAFVLLSICAVIFISTTKMPMQSAVKKPSSSTTTCSSAIVPTKSKHLKNEYHDSEKSLEGNKEMDMYYCSLLAPSNEREEA</sequence>
<evidence type="ECO:0000256" key="8">
    <source>
        <dbReference type="SAM" id="Phobius"/>
    </source>
</evidence>